<proteinExistence type="predicted"/>
<evidence type="ECO:0000313" key="2">
    <source>
        <dbReference type="EMBL" id="RXJ02030.1"/>
    </source>
</evidence>
<keyword evidence="1" id="KW-0732">Signal</keyword>
<evidence type="ECO:0000256" key="1">
    <source>
        <dbReference type="SAM" id="SignalP"/>
    </source>
</evidence>
<comment type="caution">
    <text evidence="2">The sequence shown here is derived from an EMBL/GenBank/DDBJ whole genome shotgun (WGS) entry which is preliminary data.</text>
</comment>
<dbReference type="RefSeq" id="WP_129077745.1">
    <property type="nucleotide sequence ID" value="NZ_QOUX01000027.1"/>
</dbReference>
<feature type="chain" id="PRO_5020789562" evidence="1">
    <location>
        <begin position="21"/>
        <end position="70"/>
    </location>
</feature>
<dbReference type="OrthoDB" id="2974047at2"/>
<reference evidence="2 3" key="1">
    <citation type="journal article" date="2019" name="Int. J. Syst. Evol. Microbiol.">
        <title>Anaerobacillus alkaliphilus sp. nov., a novel alkaliphilic and moderately halophilic bacterium.</title>
        <authorList>
            <person name="Borsodi A.K."/>
            <person name="Aszalos J.M."/>
            <person name="Bihari P."/>
            <person name="Nagy I."/>
            <person name="Schumann P."/>
            <person name="Sproer C."/>
            <person name="Kovacs A.L."/>
            <person name="Boka K."/>
            <person name="Dobosy P."/>
            <person name="Ovari M."/>
            <person name="Szili-Kovacs T."/>
            <person name="Toth E."/>
        </authorList>
    </citation>
    <scope>NUCLEOTIDE SEQUENCE [LARGE SCALE GENOMIC DNA]</scope>
    <source>
        <strain evidence="2 3">B16-10</strain>
    </source>
</reference>
<feature type="signal peptide" evidence="1">
    <location>
        <begin position="1"/>
        <end position="20"/>
    </location>
</feature>
<organism evidence="2 3">
    <name type="scientific">Anaerobacillus alkaliphilus</name>
    <dbReference type="NCBI Taxonomy" id="1548597"/>
    <lineage>
        <taxon>Bacteria</taxon>
        <taxon>Bacillati</taxon>
        <taxon>Bacillota</taxon>
        <taxon>Bacilli</taxon>
        <taxon>Bacillales</taxon>
        <taxon>Bacillaceae</taxon>
        <taxon>Anaerobacillus</taxon>
    </lineage>
</organism>
<name>A0A4Q0VTR9_9BACI</name>
<dbReference type="PROSITE" id="PS51257">
    <property type="entry name" value="PROKAR_LIPOPROTEIN"/>
    <property type="match status" value="1"/>
</dbReference>
<gene>
    <name evidence="2" type="ORF">DS745_08020</name>
</gene>
<keyword evidence="3" id="KW-1185">Reference proteome</keyword>
<dbReference type="Proteomes" id="UP000290649">
    <property type="component" value="Unassembled WGS sequence"/>
</dbReference>
<dbReference type="AlphaFoldDB" id="A0A4Q0VTR9"/>
<sequence>MRKIFAIALLASFISLVGCATDEEQPQVNGNGAITFNQADFDMEMPNLAGSYVNVTPEGKTIYAYFTGIG</sequence>
<dbReference type="EMBL" id="QOUX01000027">
    <property type="protein sequence ID" value="RXJ02030.1"/>
    <property type="molecule type" value="Genomic_DNA"/>
</dbReference>
<protein>
    <submittedName>
        <fullName evidence="2">Uncharacterized protein</fullName>
    </submittedName>
</protein>
<evidence type="ECO:0000313" key="3">
    <source>
        <dbReference type="Proteomes" id="UP000290649"/>
    </source>
</evidence>
<accession>A0A4Q0VTR9</accession>